<reference evidence="16 17" key="1">
    <citation type="submission" date="2017-03" db="EMBL/GenBank/DDBJ databases">
        <title>Isolation of Levoglucosan Utilizing Bacteria.</title>
        <authorList>
            <person name="Arya A.S."/>
        </authorList>
    </citation>
    <scope>NUCLEOTIDE SEQUENCE [LARGE SCALE GENOMIC DNA]</scope>
    <source>
        <strain evidence="16 17">MEC069</strain>
    </source>
</reference>
<dbReference type="Gene3D" id="3.20.20.80">
    <property type="entry name" value="Glycosidases"/>
    <property type="match status" value="1"/>
</dbReference>
<dbReference type="PROSITE" id="PS51166">
    <property type="entry name" value="CBM20"/>
    <property type="match status" value="1"/>
</dbReference>
<dbReference type="SUPFAM" id="SSF49452">
    <property type="entry name" value="Starch-binding domain-like"/>
    <property type="match status" value="1"/>
</dbReference>
<evidence type="ECO:0000256" key="3">
    <source>
        <dbReference type="ARBA" id="ARBA00012594"/>
    </source>
</evidence>
<feature type="binding site" evidence="11">
    <location>
        <position position="312"/>
    </location>
    <ligand>
        <name>substrate</name>
    </ligand>
</feature>
<keyword evidence="4 12" id="KW-0479">Metal-binding</keyword>
<evidence type="ECO:0000256" key="2">
    <source>
        <dbReference type="ARBA" id="ARBA00005652"/>
    </source>
</evidence>
<feature type="binding site" evidence="11">
    <location>
        <position position="317"/>
    </location>
    <ligand>
        <name>substrate</name>
    </ligand>
</feature>
<dbReference type="InterPro" id="IPR017853">
    <property type="entry name" value="GH"/>
</dbReference>
<comment type="catalytic activity">
    <reaction evidence="1 13">
        <text>Hydrolysis of (1-&gt;4)-alpha-D-glucosidic linkages in polysaccharides so as to remove successive maltose units from the non-reducing ends of the chains.</text>
        <dbReference type="EC" id="3.2.1.2"/>
    </reaction>
</comment>
<evidence type="ECO:0000256" key="5">
    <source>
        <dbReference type="ARBA" id="ARBA00022729"/>
    </source>
</evidence>
<evidence type="ECO:0000313" key="17">
    <source>
        <dbReference type="Proteomes" id="UP000298246"/>
    </source>
</evidence>
<keyword evidence="7 13" id="KW-0119">Carbohydrate metabolism</keyword>
<dbReference type="InterPro" id="IPR001554">
    <property type="entry name" value="Glyco_hydro_14"/>
</dbReference>
<dbReference type="GO" id="GO:2001070">
    <property type="term" value="F:starch binding"/>
    <property type="evidence" value="ECO:0007669"/>
    <property type="project" value="InterPro"/>
</dbReference>
<dbReference type="Pfam" id="PF00686">
    <property type="entry name" value="CBM_20"/>
    <property type="match status" value="1"/>
</dbReference>
<keyword evidence="8 13" id="KW-0326">Glycosidase</keyword>
<keyword evidence="9 13" id="KW-0624">Polysaccharide degradation</keyword>
<feature type="binding site" evidence="11">
    <location>
        <position position="115"/>
    </location>
    <ligand>
        <name>substrate</name>
    </ligand>
</feature>
<dbReference type="OrthoDB" id="9805159at2"/>
<feature type="binding site" evidence="11">
    <location>
        <position position="355"/>
    </location>
    <ligand>
        <name>substrate</name>
    </ligand>
</feature>
<dbReference type="RefSeq" id="WP_134750548.1">
    <property type="nucleotide sequence ID" value="NZ_MYFO02000001.1"/>
</dbReference>
<evidence type="ECO:0000256" key="14">
    <source>
        <dbReference type="SAM" id="SignalP"/>
    </source>
</evidence>
<feature type="binding site" evidence="11">
    <location>
        <position position="75"/>
    </location>
    <ligand>
        <name>substrate</name>
    </ligand>
</feature>
<comment type="cofactor">
    <cofactor evidence="12">
        <name>Ca(2+)</name>
        <dbReference type="ChEBI" id="CHEBI:29108"/>
    </cofactor>
    <text evidence="12">Binds 1 Ca(2+) ion per subunit.</text>
</comment>
<dbReference type="AlphaFoldDB" id="A0A4Y8Q6Z5"/>
<dbReference type="InterPro" id="IPR000125">
    <property type="entry name" value="Glyco_hydro_14A_bac"/>
</dbReference>
<dbReference type="SMART" id="SM01065">
    <property type="entry name" value="CBM_2"/>
    <property type="match status" value="1"/>
</dbReference>
<dbReference type="PROSITE" id="PS00506">
    <property type="entry name" value="BETA_AMYLASE_1"/>
    <property type="match status" value="1"/>
</dbReference>
<dbReference type="InterPro" id="IPR013784">
    <property type="entry name" value="Carb-bd-like_fold"/>
</dbReference>
<evidence type="ECO:0000256" key="9">
    <source>
        <dbReference type="ARBA" id="ARBA00023326"/>
    </source>
</evidence>
<dbReference type="GO" id="GO:0000272">
    <property type="term" value="P:polysaccharide catabolic process"/>
    <property type="evidence" value="ECO:0007669"/>
    <property type="project" value="UniProtKB-KW"/>
</dbReference>
<dbReference type="InterPro" id="IPR002044">
    <property type="entry name" value="CBM20"/>
</dbReference>
<evidence type="ECO:0000259" key="15">
    <source>
        <dbReference type="PROSITE" id="PS51166"/>
    </source>
</evidence>
<feature type="binding site" evidence="11">
    <location>
        <position position="423"/>
    </location>
    <ligand>
        <name>substrate</name>
    </ligand>
</feature>
<feature type="binding site" evidence="12">
    <location>
        <position position="82"/>
    </location>
    <ligand>
        <name>Ca(2+)</name>
        <dbReference type="ChEBI" id="CHEBI:29108"/>
    </ligand>
</feature>
<gene>
    <name evidence="16" type="ORF">B5M42_05415</name>
</gene>
<dbReference type="GO" id="GO:0046872">
    <property type="term" value="F:metal ion binding"/>
    <property type="evidence" value="ECO:0007669"/>
    <property type="project" value="UniProtKB-KW"/>
</dbReference>
<evidence type="ECO:0000256" key="11">
    <source>
        <dbReference type="PIRSR" id="PIRSR600125-2"/>
    </source>
</evidence>
<dbReference type="Proteomes" id="UP000298246">
    <property type="component" value="Unassembled WGS sequence"/>
</dbReference>
<evidence type="ECO:0000256" key="10">
    <source>
        <dbReference type="PIRSR" id="PIRSR600125-1"/>
    </source>
</evidence>
<dbReference type="PROSITE" id="PS00679">
    <property type="entry name" value="BETA_AMYLASE_2"/>
    <property type="match status" value="1"/>
</dbReference>
<dbReference type="EC" id="3.2.1.2" evidence="3 13"/>
<dbReference type="PRINTS" id="PR00841">
    <property type="entry name" value="GLHYDLASE14A"/>
</dbReference>
<accession>A0A4Y8Q6Z5</accession>
<sequence length="548" mass="59964">MNQVHVWRFKPARWLAMVLLAAALLLGCAVRGEAAVDSGYKVSVMLNLPDITDFNAFDAQLTTLKNYGVKVVEVDMWWNHFEPTTRNQFNWSYYQNVFTHIKNAGLLIAPIFSFHQCGGNVGDNCNFPVPSWVWSLGTQDQMQYKSETGYYNNEYVAPYFTTAYTLYDEAFKSFAANMSAFQGSFYKIYIGLGPAGELRYPSYNAADGWTYPGRGKLQAYSGPAIASFQSAMQAKYSTIGALNSAWGTSLSGFNQVMPPSNGDSFFNTGGYTITYGKDFLTWYQGVLTTHMSNVMAKAHPALDTFGVRLGAKMPGIHWQYNNPSVPHEAENTAGLYNYSTMIDQYKTSNVDLAFTALELQDNAGYPYYSQPQALVQYVAGLCLQKGVPHDAENALAISGNSALYNSAAFNTFNYGFDGFALLRLENVVTPSGAATAELSPFTQALALQPQKVTVTINGANPAAGQSVYLIGDRMEFGAWNTGFAIPATNVGGGVWKATFNLGASHAYSFKAIKKTSSGAVTWENGGNHSWTVPYIAGGTSTYTLNWQN</sequence>
<dbReference type="InterPro" id="IPR018238">
    <property type="entry name" value="Glyco_hydro_14_CS"/>
</dbReference>
<dbReference type="Pfam" id="PF01373">
    <property type="entry name" value="Glyco_hydro_14"/>
    <property type="match status" value="1"/>
</dbReference>
<keyword evidence="5 14" id="KW-0732">Signal</keyword>
<evidence type="ECO:0000256" key="7">
    <source>
        <dbReference type="ARBA" id="ARBA00023277"/>
    </source>
</evidence>
<keyword evidence="17" id="KW-1185">Reference proteome</keyword>
<organism evidence="16 17">
    <name type="scientific">Paenibacillus athensensis</name>
    <dbReference type="NCBI Taxonomy" id="1967502"/>
    <lineage>
        <taxon>Bacteria</taxon>
        <taxon>Bacillati</taxon>
        <taxon>Bacillota</taxon>
        <taxon>Bacilli</taxon>
        <taxon>Bacillales</taxon>
        <taxon>Paenibacillaceae</taxon>
        <taxon>Paenibacillus</taxon>
    </lineage>
</organism>
<feature type="binding site" evidence="12">
    <location>
        <position position="169"/>
    </location>
    <ligand>
        <name>Ca(2+)</name>
        <dbReference type="ChEBI" id="CHEBI:29108"/>
    </ligand>
</feature>
<feature type="active site" description="Proton acceptor" evidence="10">
    <location>
        <position position="392"/>
    </location>
</feature>
<feature type="binding site" evidence="11">
    <location>
        <position position="123"/>
    </location>
    <ligand>
        <name>substrate</name>
    </ligand>
</feature>
<evidence type="ECO:0000256" key="8">
    <source>
        <dbReference type="ARBA" id="ARBA00023295"/>
    </source>
</evidence>
<feature type="signal peptide" evidence="14">
    <location>
        <begin position="1"/>
        <end position="34"/>
    </location>
</feature>
<dbReference type="InterPro" id="IPR013783">
    <property type="entry name" value="Ig-like_fold"/>
</dbReference>
<proteinExistence type="inferred from homology"/>
<evidence type="ECO:0000256" key="12">
    <source>
        <dbReference type="PIRSR" id="PIRSR600125-3"/>
    </source>
</evidence>
<keyword evidence="12" id="KW-0106">Calcium</keyword>
<dbReference type="Gene3D" id="2.60.40.10">
    <property type="entry name" value="Immunoglobulins"/>
    <property type="match status" value="1"/>
</dbReference>
<feature type="domain" description="CBM20" evidence="15">
    <location>
        <begin position="446"/>
        <end position="548"/>
    </location>
</feature>
<dbReference type="PANTHER" id="PTHR31352">
    <property type="entry name" value="BETA-AMYLASE 1, CHLOROPLASTIC"/>
    <property type="match status" value="1"/>
</dbReference>
<evidence type="ECO:0000256" key="1">
    <source>
        <dbReference type="ARBA" id="ARBA00000546"/>
    </source>
</evidence>
<evidence type="ECO:0000256" key="13">
    <source>
        <dbReference type="RuleBase" id="RU000509"/>
    </source>
</evidence>
<keyword evidence="6 13" id="KW-0378">Hydrolase</keyword>
<dbReference type="SUPFAM" id="SSF51445">
    <property type="entry name" value="(Trans)glycosidases"/>
    <property type="match status" value="1"/>
</dbReference>
<dbReference type="PANTHER" id="PTHR31352:SF1">
    <property type="entry name" value="BETA-AMYLASE 3, CHLOROPLASTIC"/>
    <property type="match status" value="1"/>
</dbReference>
<feature type="active site" description="Proton donor" evidence="10">
    <location>
        <position position="197"/>
    </location>
</feature>
<dbReference type="EMBL" id="MYFO01000005">
    <property type="protein sequence ID" value="TFE90106.1"/>
    <property type="molecule type" value="Genomic_DNA"/>
</dbReference>
<protein>
    <recommendedName>
        <fullName evidence="3 13">Beta-amylase</fullName>
        <ecNumber evidence="3 13">3.2.1.2</ecNumber>
    </recommendedName>
</protein>
<feature type="chain" id="PRO_5021274557" description="Beta-amylase" evidence="14">
    <location>
        <begin position="35"/>
        <end position="548"/>
    </location>
</feature>
<dbReference type="PRINTS" id="PR00750">
    <property type="entry name" value="BETAAMYLASE"/>
</dbReference>
<comment type="similarity">
    <text evidence="2 13">Belongs to the glycosyl hydrolase 14 family.</text>
</comment>
<evidence type="ECO:0000256" key="6">
    <source>
        <dbReference type="ARBA" id="ARBA00022801"/>
    </source>
</evidence>
<feature type="binding site" evidence="11">
    <location>
        <begin position="393"/>
        <end position="394"/>
    </location>
    <ligand>
        <name>substrate</name>
    </ligand>
</feature>
<comment type="caution">
    <text evidence="16">The sequence shown here is derived from an EMBL/GenBank/DDBJ whole genome shotgun (WGS) entry which is preliminary data.</text>
</comment>
<evidence type="ECO:0000313" key="16">
    <source>
        <dbReference type="EMBL" id="TFE90106.1"/>
    </source>
</evidence>
<evidence type="ECO:0000256" key="4">
    <source>
        <dbReference type="ARBA" id="ARBA00022723"/>
    </source>
</evidence>
<dbReference type="GO" id="GO:0016161">
    <property type="term" value="F:beta-amylase activity"/>
    <property type="evidence" value="ECO:0007669"/>
    <property type="project" value="UniProtKB-EC"/>
</dbReference>
<name>A0A4Y8Q6Z5_9BACL</name>